<gene>
    <name evidence="1" type="ORF">GTHE00462_LOCUS3219</name>
</gene>
<dbReference type="AlphaFoldDB" id="A0A7S4M1G3"/>
<dbReference type="EMBL" id="HBKN01003839">
    <property type="protein sequence ID" value="CAE2193908.1"/>
    <property type="molecule type" value="Transcribed_RNA"/>
</dbReference>
<name>A0A7S4M1G3_GUITH</name>
<evidence type="ECO:0000313" key="1">
    <source>
        <dbReference type="EMBL" id="CAE2193908.1"/>
    </source>
</evidence>
<reference evidence="1" key="1">
    <citation type="submission" date="2021-01" db="EMBL/GenBank/DDBJ databases">
        <authorList>
            <person name="Corre E."/>
            <person name="Pelletier E."/>
            <person name="Niang G."/>
            <person name="Scheremetjew M."/>
            <person name="Finn R."/>
            <person name="Kale V."/>
            <person name="Holt S."/>
            <person name="Cochrane G."/>
            <person name="Meng A."/>
            <person name="Brown T."/>
            <person name="Cohen L."/>
        </authorList>
    </citation>
    <scope>NUCLEOTIDE SEQUENCE</scope>
    <source>
        <strain evidence="1">CCMP 2712</strain>
    </source>
</reference>
<protein>
    <submittedName>
        <fullName evidence="1">Uncharacterized protein</fullName>
    </submittedName>
</protein>
<organism evidence="1">
    <name type="scientific">Guillardia theta</name>
    <name type="common">Cryptophyte</name>
    <name type="synonym">Cryptomonas phi</name>
    <dbReference type="NCBI Taxonomy" id="55529"/>
    <lineage>
        <taxon>Eukaryota</taxon>
        <taxon>Cryptophyceae</taxon>
        <taxon>Pyrenomonadales</taxon>
        <taxon>Geminigeraceae</taxon>
        <taxon>Guillardia</taxon>
    </lineage>
</organism>
<accession>A0A7S4M1G3</accession>
<sequence length="347" mass="40485">MWGLPGVLLDGVKLSSFLEWRIAEEEENAWEQYPICCVLSTSNVRPLKRVFDRRALSSNAKEQPTILRLVKPDDEDQEVWWVRQNGEGRNTSYQRFLLPNLVYHEEDCACMCANDPSVVQVEEEPRIVHTVNNKTSMKVPKEQTVYDKFVVDDLVYDPATQNWTTATDKASEMLEQLIETEDVEYMNVQCNDDRKDRQIEARSNYTRISRKELFGRTSRKREDPKAMLADYKTSFEYFHVYAPQKAQGDFKRCLSDIDKKMAEDAVVNNVRMRMRTLQVRNNEKSTRDLGYEVGYPDRHVKTKEPRSSPIKLSHVHAIDCVCPVCQGELESAYENFKGKRQYDLSRV</sequence>
<proteinExistence type="predicted"/>